<keyword evidence="5 8" id="KW-0812">Transmembrane</keyword>
<evidence type="ECO:0000256" key="4">
    <source>
        <dbReference type="ARBA" id="ARBA00022649"/>
    </source>
</evidence>
<organism evidence="9 10">
    <name type="scientific">Chimaeribacter arupi</name>
    <dbReference type="NCBI Taxonomy" id="2060066"/>
    <lineage>
        <taxon>Bacteria</taxon>
        <taxon>Pseudomonadati</taxon>
        <taxon>Pseudomonadota</taxon>
        <taxon>Gammaproteobacteria</taxon>
        <taxon>Enterobacterales</taxon>
        <taxon>Yersiniaceae</taxon>
        <taxon>Chimaeribacter</taxon>
    </lineage>
</organism>
<dbReference type="Proteomes" id="UP000234626">
    <property type="component" value="Unassembled WGS sequence"/>
</dbReference>
<evidence type="ECO:0000256" key="2">
    <source>
        <dbReference type="ARBA" id="ARBA00022475"/>
    </source>
</evidence>
<evidence type="ECO:0008006" key="11">
    <source>
        <dbReference type="Google" id="ProtNLM"/>
    </source>
</evidence>
<evidence type="ECO:0000256" key="5">
    <source>
        <dbReference type="ARBA" id="ARBA00022692"/>
    </source>
</evidence>
<evidence type="ECO:0000256" key="7">
    <source>
        <dbReference type="ARBA" id="ARBA00023136"/>
    </source>
</evidence>
<sequence>MHRNIRLASYPPQGKELEASMLQKSGVICVIVICITLLVFMWITRSSLCEVRIRNNNIDVAVILDYES</sequence>
<dbReference type="PROSITE" id="PS00556">
    <property type="entry name" value="HOK_GEF"/>
    <property type="match status" value="1"/>
</dbReference>
<comment type="caution">
    <text evidence="9">The sequence shown here is derived from an EMBL/GenBank/DDBJ whole genome shotgun (WGS) entry which is preliminary data.</text>
</comment>
<dbReference type="AlphaFoldDB" id="A0A2N5ELG0"/>
<dbReference type="EMBL" id="PJZK01000013">
    <property type="protein sequence ID" value="PLR48032.1"/>
    <property type="molecule type" value="Genomic_DNA"/>
</dbReference>
<evidence type="ECO:0000256" key="6">
    <source>
        <dbReference type="ARBA" id="ARBA00022989"/>
    </source>
</evidence>
<dbReference type="InterPro" id="IPR000021">
    <property type="entry name" value="Hok/gef_toxin"/>
</dbReference>
<keyword evidence="6 8" id="KW-1133">Transmembrane helix</keyword>
<evidence type="ECO:0000256" key="1">
    <source>
        <dbReference type="ARBA" id="ARBA00004377"/>
    </source>
</evidence>
<keyword evidence="3" id="KW-0997">Cell inner membrane</keyword>
<keyword evidence="10" id="KW-1185">Reference proteome</keyword>
<dbReference type="GO" id="GO:0005886">
    <property type="term" value="C:plasma membrane"/>
    <property type="evidence" value="ECO:0007669"/>
    <property type="project" value="UniProtKB-SubCell"/>
</dbReference>
<evidence type="ECO:0000256" key="3">
    <source>
        <dbReference type="ARBA" id="ARBA00022519"/>
    </source>
</evidence>
<reference evidence="9 10" key="1">
    <citation type="submission" date="2017-12" db="EMBL/GenBank/DDBJ databases">
        <title>Characterization of six clinical isolates of Enterochimera gen. nov., a novel genus of the Yersiniaciae family and the three species Enterochimera arupensis sp. nov., Enterochimera coloradensis sp. nov, and Enterochimera californica sp. nov.</title>
        <authorList>
            <person name="Rossi A."/>
            <person name="Fisher M."/>
        </authorList>
    </citation>
    <scope>NUCLEOTIDE SEQUENCE [LARGE SCALE GENOMIC DNA]</scope>
    <source>
        <strain evidence="9 10">2016Iso1</strain>
    </source>
</reference>
<feature type="transmembrane region" description="Helical" evidence="8">
    <location>
        <begin position="21"/>
        <end position="43"/>
    </location>
</feature>
<comment type="subcellular location">
    <subcellularLocation>
        <location evidence="1 8">Cell inner membrane</location>
        <topology evidence="1 8">Single-pass membrane protein</topology>
    </subcellularLocation>
</comment>
<keyword evidence="4" id="KW-1277">Toxin-antitoxin system</keyword>
<keyword evidence="7 8" id="KW-0472">Membrane</keyword>
<protein>
    <recommendedName>
        <fullName evidence="11">Hok/Gef family protein</fullName>
    </recommendedName>
</protein>
<dbReference type="RefSeq" id="WP_101835237.1">
    <property type="nucleotide sequence ID" value="NZ_CP119395.1"/>
</dbReference>
<evidence type="ECO:0000256" key="8">
    <source>
        <dbReference type="RuleBase" id="RU221113"/>
    </source>
</evidence>
<accession>A0A2N5ELG0</accession>
<dbReference type="InterPro" id="IPR018084">
    <property type="entry name" value="Hok/gef_toxin_CS"/>
</dbReference>
<gene>
    <name evidence="9" type="ORF">CYR34_13440</name>
</gene>
<evidence type="ECO:0000313" key="10">
    <source>
        <dbReference type="Proteomes" id="UP000234626"/>
    </source>
</evidence>
<keyword evidence="2" id="KW-1003">Cell membrane</keyword>
<name>A0A2N5ELG0_9GAMM</name>
<proteinExistence type="inferred from homology"/>
<comment type="similarity">
    <text evidence="8">Belongs to the hok/gef family.</text>
</comment>
<evidence type="ECO:0000313" key="9">
    <source>
        <dbReference type="EMBL" id="PLR48032.1"/>
    </source>
</evidence>
<dbReference type="Pfam" id="PF01848">
    <property type="entry name" value="HOK_GEF"/>
    <property type="match status" value="1"/>
</dbReference>
<dbReference type="PRINTS" id="PR00281">
    <property type="entry name" value="HOKGEFTOXIC"/>
</dbReference>